<evidence type="ECO:0000256" key="1">
    <source>
        <dbReference type="ARBA" id="ARBA00022553"/>
    </source>
</evidence>
<evidence type="ECO:0000259" key="9">
    <source>
        <dbReference type="PROSITE" id="PS51755"/>
    </source>
</evidence>
<dbReference type="PANTHER" id="PTHR48111:SF5">
    <property type="entry name" value="RESPONSE REGULATOR RPPA"/>
    <property type="match status" value="1"/>
</dbReference>
<dbReference type="Gene3D" id="3.40.50.2300">
    <property type="match status" value="1"/>
</dbReference>
<evidence type="ECO:0000256" key="2">
    <source>
        <dbReference type="ARBA" id="ARBA00023012"/>
    </source>
</evidence>
<dbReference type="NCBIfam" id="NF041734">
    <property type="entry name" value="resp_reg_RppA"/>
    <property type="match status" value="1"/>
</dbReference>
<evidence type="ECO:0000256" key="4">
    <source>
        <dbReference type="ARBA" id="ARBA00023125"/>
    </source>
</evidence>
<evidence type="ECO:0000256" key="6">
    <source>
        <dbReference type="PROSITE-ProRule" id="PRU00169"/>
    </source>
</evidence>
<evidence type="ECO:0000256" key="3">
    <source>
        <dbReference type="ARBA" id="ARBA00023015"/>
    </source>
</evidence>
<feature type="domain" description="Response regulatory" evidence="8">
    <location>
        <begin position="2"/>
        <end position="116"/>
    </location>
</feature>
<protein>
    <submittedName>
        <fullName evidence="10">DNA-binding response regulator</fullName>
    </submittedName>
</protein>
<dbReference type="GO" id="GO:0006355">
    <property type="term" value="P:regulation of DNA-templated transcription"/>
    <property type="evidence" value="ECO:0007669"/>
    <property type="project" value="InterPro"/>
</dbReference>
<dbReference type="GO" id="GO:0032993">
    <property type="term" value="C:protein-DNA complex"/>
    <property type="evidence" value="ECO:0007669"/>
    <property type="project" value="TreeGrafter"/>
</dbReference>
<reference evidence="10 11" key="1">
    <citation type="journal article" date="2019" name="Front. Microbiol.">
        <title>Genomic Features for Desiccation Tolerance and Sugar Biosynthesis in the Extremophile Gloeocapsopsis sp. UTEX B3054.</title>
        <authorList>
            <person name="Urrejola C."/>
            <person name="Alcorta J."/>
            <person name="Salas L."/>
            <person name="Vasquez M."/>
            <person name="Polz M.F."/>
            <person name="Vicuna R."/>
            <person name="Diez B."/>
        </authorList>
    </citation>
    <scope>NUCLEOTIDE SEQUENCE [LARGE SCALE GENOMIC DNA]</scope>
    <source>
        <strain evidence="10 11">1H9</strain>
    </source>
</reference>
<dbReference type="InterPro" id="IPR011006">
    <property type="entry name" value="CheY-like_superfamily"/>
</dbReference>
<dbReference type="PANTHER" id="PTHR48111">
    <property type="entry name" value="REGULATOR OF RPOS"/>
    <property type="match status" value="1"/>
</dbReference>
<keyword evidence="4 7" id="KW-0238">DNA-binding</keyword>
<dbReference type="Gene3D" id="6.10.250.690">
    <property type="match status" value="1"/>
</dbReference>
<feature type="modified residue" description="4-aspartylphosphate" evidence="6">
    <location>
        <position position="51"/>
    </location>
</feature>
<dbReference type="Pfam" id="PF00072">
    <property type="entry name" value="Response_reg"/>
    <property type="match status" value="1"/>
</dbReference>
<dbReference type="InterPro" id="IPR049767">
    <property type="entry name" value="RppA"/>
</dbReference>
<organism evidence="10 11">
    <name type="scientific">Gloeocapsopsis dulcis AAB1 = 1H9</name>
    <dbReference type="NCBI Taxonomy" id="1433147"/>
    <lineage>
        <taxon>Bacteria</taxon>
        <taxon>Bacillati</taxon>
        <taxon>Cyanobacteriota</taxon>
        <taxon>Cyanophyceae</taxon>
        <taxon>Oscillatoriophycideae</taxon>
        <taxon>Chroococcales</taxon>
        <taxon>Chroococcaceae</taxon>
        <taxon>Gloeocapsopsis</taxon>
        <taxon>Gloeocapsopsis dulcis</taxon>
    </lineage>
</organism>
<evidence type="ECO:0000256" key="5">
    <source>
        <dbReference type="ARBA" id="ARBA00023163"/>
    </source>
</evidence>
<dbReference type="Pfam" id="PF00486">
    <property type="entry name" value="Trans_reg_C"/>
    <property type="match status" value="1"/>
</dbReference>
<evidence type="ECO:0000256" key="7">
    <source>
        <dbReference type="PROSITE-ProRule" id="PRU01091"/>
    </source>
</evidence>
<name>A0A6N8FZ66_9CHRO</name>
<dbReference type="InterPro" id="IPR036388">
    <property type="entry name" value="WH-like_DNA-bd_sf"/>
</dbReference>
<keyword evidence="11" id="KW-1185">Reference proteome</keyword>
<dbReference type="SUPFAM" id="SSF52172">
    <property type="entry name" value="CheY-like"/>
    <property type="match status" value="1"/>
</dbReference>
<sequence length="239" mass="27039">MRILLVEDDPAQLEPLYAALSQAGHIVDGVEDGETAQWLLSQKEYDLLILDWLLPRVSGLSLCQQFRQAGKTAPVLLLTAKDTTADKVTGLDAGADDYLVKPTDIMELLARVRALGRRSPLWQGDVLRMADLQLHLNSLAVERSNTIVQLSTREFQLLEYFFRHPRQVLTRDQIEEALWEWGTEPESNAVTTLVRRLRQRLQSINTADWIETIYGMGYRLNPPAEEDRGVRSEGLGVSD</sequence>
<dbReference type="InterPro" id="IPR001867">
    <property type="entry name" value="OmpR/PhoB-type_DNA-bd"/>
</dbReference>
<dbReference type="EMBL" id="NAPY01000039">
    <property type="protein sequence ID" value="MUL38450.1"/>
    <property type="molecule type" value="Genomic_DNA"/>
</dbReference>
<keyword evidence="1 6" id="KW-0597">Phosphoprotein</keyword>
<evidence type="ECO:0000259" key="8">
    <source>
        <dbReference type="PROSITE" id="PS50110"/>
    </source>
</evidence>
<feature type="domain" description="OmpR/PhoB-type" evidence="9">
    <location>
        <begin position="124"/>
        <end position="222"/>
    </location>
</feature>
<keyword evidence="2" id="KW-0902">Two-component regulatory system</keyword>
<evidence type="ECO:0000313" key="11">
    <source>
        <dbReference type="Proteomes" id="UP000441797"/>
    </source>
</evidence>
<gene>
    <name evidence="10" type="ORF">BWI75_19505</name>
</gene>
<keyword evidence="3" id="KW-0805">Transcription regulation</keyword>
<dbReference type="Proteomes" id="UP000441797">
    <property type="component" value="Unassembled WGS sequence"/>
</dbReference>
<keyword evidence="5" id="KW-0804">Transcription</keyword>
<dbReference type="AlphaFoldDB" id="A0A6N8FZ66"/>
<dbReference type="InterPro" id="IPR001789">
    <property type="entry name" value="Sig_transdc_resp-reg_receiver"/>
</dbReference>
<dbReference type="GO" id="GO:0005829">
    <property type="term" value="C:cytosol"/>
    <property type="evidence" value="ECO:0007669"/>
    <property type="project" value="TreeGrafter"/>
</dbReference>
<dbReference type="RefSeq" id="WP_105219378.1">
    <property type="nucleotide sequence ID" value="NZ_CAWNSU010000034.1"/>
</dbReference>
<dbReference type="GO" id="GO:0000156">
    <property type="term" value="F:phosphorelay response regulator activity"/>
    <property type="evidence" value="ECO:0007669"/>
    <property type="project" value="TreeGrafter"/>
</dbReference>
<dbReference type="GO" id="GO:0000976">
    <property type="term" value="F:transcription cis-regulatory region binding"/>
    <property type="evidence" value="ECO:0007669"/>
    <property type="project" value="TreeGrafter"/>
</dbReference>
<dbReference type="CDD" id="cd00383">
    <property type="entry name" value="trans_reg_C"/>
    <property type="match status" value="1"/>
</dbReference>
<accession>A0A6N8FZ66</accession>
<dbReference type="Gene3D" id="1.10.10.10">
    <property type="entry name" value="Winged helix-like DNA-binding domain superfamily/Winged helix DNA-binding domain"/>
    <property type="match status" value="1"/>
</dbReference>
<dbReference type="SMART" id="SM00448">
    <property type="entry name" value="REC"/>
    <property type="match status" value="1"/>
</dbReference>
<dbReference type="OrthoDB" id="455826at2"/>
<dbReference type="FunFam" id="3.40.50.2300:FF:000002">
    <property type="entry name" value="DNA-binding response regulator PhoP"/>
    <property type="match status" value="1"/>
</dbReference>
<dbReference type="PROSITE" id="PS51755">
    <property type="entry name" value="OMPR_PHOB"/>
    <property type="match status" value="1"/>
</dbReference>
<comment type="caution">
    <text evidence="10">The sequence shown here is derived from an EMBL/GenBank/DDBJ whole genome shotgun (WGS) entry which is preliminary data.</text>
</comment>
<dbReference type="CDD" id="cd19935">
    <property type="entry name" value="REC_OmpR_CusR-like"/>
    <property type="match status" value="1"/>
</dbReference>
<dbReference type="SMART" id="SM00862">
    <property type="entry name" value="Trans_reg_C"/>
    <property type="match status" value="1"/>
</dbReference>
<evidence type="ECO:0000313" key="10">
    <source>
        <dbReference type="EMBL" id="MUL38450.1"/>
    </source>
</evidence>
<dbReference type="PROSITE" id="PS50110">
    <property type="entry name" value="RESPONSE_REGULATORY"/>
    <property type="match status" value="1"/>
</dbReference>
<feature type="DNA-binding region" description="OmpR/PhoB-type" evidence="7">
    <location>
        <begin position="124"/>
        <end position="222"/>
    </location>
</feature>
<dbReference type="InterPro" id="IPR039420">
    <property type="entry name" value="WalR-like"/>
</dbReference>
<proteinExistence type="predicted"/>